<organism evidence="14 15">
    <name type="scientific">Lacinutrix gracilariae</name>
    <dbReference type="NCBI Taxonomy" id="1747198"/>
    <lineage>
        <taxon>Bacteria</taxon>
        <taxon>Pseudomonadati</taxon>
        <taxon>Bacteroidota</taxon>
        <taxon>Flavobacteriia</taxon>
        <taxon>Flavobacteriales</taxon>
        <taxon>Flavobacteriaceae</taxon>
        <taxon>Lacinutrix</taxon>
    </lineage>
</organism>
<protein>
    <submittedName>
        <fullName evidence="14">Alkane 1-monooxygenase</fullName>
    </submittedName>
</protein>
<evidence type="ECO:0000256" key="6">
    <source>
        <dbReference type="ARBA" id="ARBA00022723"/>
    </source>
</evidence>
<keyword evidence="7 12" id="KW-1133">Transmembrane helix</keyword>
<evidence type="ECO:0000256" key="7">
    <source>
        <dbReference type="ARBA" id="ARBA00022989"/>
    </source>
</evidence>
<sequence length="348" mass="40734">MKDFKYLAAFSIPLMAFLGVYFKGIFTYLVPVYAFIFLPILEMSFPIDASNLDAEAVASKLKNNIFDWLLYLNLPIVFTLVFISLNTVASQKLETYEFIGILVSLGIVLAINGINVAHELGHRQTTNERFLGKALLLPSLYMHFYIEHNFGHHLHVATPEDPATARYNQTIYSFWFTSTIRQYFKSWKIQKKLLKNNNKSFFSIKNDMFWYTIFQISYLVLVYLFFSNTGLIFAIAAATVSFIMLETVNYIEHYGLLRLKTKSGRYERLQKIHSWNSNHIIGRIVLYELTRHSDHHYKTTKKYQILDCHKESPQMPYGYPTSMLISLFPPLWFKIMNKRIPKEMLTTL</sequence>
<keyword evidence="15" id="KW-1185">Reference proteome</keyword>
<evidence type="ECO:0000256" key="10">
    <source>
        <dbReference type="ARBA" id="ARBA00023033"/>
    </source>
</evidence>
<feature type="transmembrane region" description="Helical" evidence="12">
    <location>
        <begin position="98"/>
        <end position="118"/>
    </location>
</feature>
<keyword evidence="3" id="KW-1003">Cell membrane</keyword>
<accession>A0ABW5K297</accession>
<evidence type="ECO:0000256" key="9">
    <source>
        <dbReference type="ARBA" id="ARBA00023004"/>
    </source>
</evidence>
<comment type="caution">
    <text evidence="14">The sequence shown here is derived from an EMBL/GenBank/DDBJ whole genome shotgun (WGS) entry which is preliminary data.</text>
</comment>
<reference evidence="15" key="1">
    <citation type="journal article" date="2019" name="Int. J. Syst. Evol. Microbiol.">
        <title>The Global Catalogue of Microorganisms (GCM) 10K type strain sequencing project: providing services to taxonomists for standard genome sequencing and annotation.</title>
        <authorList>
            <consortium name="The Broad Institute Genomics Platform"/>
            <consortium name="The Broad Institute Genome Sequencing Center for Infectious Disease"/>
            <person name="Wu L."/>
            <person name="Ma J."/>
        </authorList>
    </citation>
    <scope>NUCLEOTIDE SEQUENCE [LARGE SCALE GENOMIC DNA]</scope>
    <source>
        <strain evidence="15">KCTC 42808</strain>
    </source>
</reference>
<evidence type="ECO:0000256" key="3">
    <source>
        <dbReference type="ARBA" id="ARBA00022475"/>
    </source>
</evidence>
<keyword evidence="6" id="KW-0479">Metal-binding</keyword>
<dbReference type="CDD" id="cd03512">
    <property type="entry name" value="Alkane-hydroxylase"/>
    <property type="match status" value="1"/>
</dbReference>
<keyword evidence="10" id="KW-0503">Monooxygenase</keyword>
<name>A0ABW5K297_9FLAO</name>
<dbReference type="InterPro" id="IPR005804">
    <property type="entry name" value="FA_desaturase_dom"/>
</dbReference>
<dbReference type="PANTHER" id="PTHR38674">
    <property type="entry name" value="ALKANE 1-MONOOXYGENASE 1"/>
    <property type="match status" value="1"/>
</dbReference>
<evidence type="ECO:0000256" key="4">
    <source>
        <dbReference type="ARBA" id="ARBA00022519"/>
    </source>
</evidence>
<keyword evidence="9" id="KW-0408">Iron</keyword>
<dbReference type="EMBL" id="JBHULM010000011">
    <property type="protein sequence ID" value="MFD2542921.1"/>
    <property type="molecule type" value="Genomic_DNA"/>
</dbReference>
<evidence type="ECO:0000256" key="11">
    <source>
        <dbReference type="ARBA" id="ARBA00023136"/>
    </source>
</evidence>
<evidence type="ECO:0000256" key="1">
    <source>
        <dbReference type="ARBA" id="ARBA00004429"/>
    </source>
</evidence>
<evidence type="ECO:0000313" key="14">
    <source>
        <dbReference type="EMBL" id="MFD2542921.1"/>
    </source>
</evidence>
<evidence type="ECO:0000256" key="8">
    <source>
        <dbReference type="ARBA" id="ARBA00023002"/>
    </source>
</evidence>
<evidence type="ECO:0000256" key="12">
    <source>
        <dbReference type="SAM" id="Phobius"/>
    </source>
</evidence>
<evidence type="ECO:0000256" key="2">
    <source>
        <dbReference type="ARBA" id="ARBA00010823"/>
    </source>
</evidence>
<evidence type="ECO:0000259" key="13">
    <source>
        <dbReference type="Pfam" id="PF00487"/>
    </source>
</evidence>
<comment type="subcellular location">
    <subcellularLocation>
        <location evidence="1">Cell inner membrane</location>
        <topology evidence="1">Multi-pass membrane protein</topology>
    </subcellularLocation>
</comment>
<dbReference type="Proteomes" id="UP001597467">
    <property type="component" value="Unassembled WGS sequence"/>
</dbReference>
<feature type="domain" description="Fatty acid desaturase" evidence="13">
    <location>
        <begin position="101"/>
        <end position="307"/>
    </location>
</feature>
<keyword evidence="8" id="KW-0560">Oxidoreductase</keyword>
<gene>
    <name evidence="14" type="ORF">ACFSSB_11375</name>
</gene>
<comment type="similarity">
    <text evidence="2">Belongs to the fatty acid desaturase type 1 family. AlkB subfamily.</text>
</comment>
<keyword evidence="4" id="KW-0997">Cell inner membrane</keyword>
<dbReference type="RefSeq" id="WP_379904289.1">
    <property type="nucleotide sequence ID" value="NZ_JBHULM010000011.1"/>
</dbReference>
<feature type="transmembrane region" description="Helical" evidence="12">
    <location>
        <begin position="68"/>
        <end position="86"/>
    </location>
</feature>
<dbReference type="InterPro" id="IPR033885">
    <property type="entry name" value="AlkB/XylM"/>
</dbReference>
<evidence type="ECO:0000256" key="5">
    <source>
        <dbReference type="ARBA" id="ARBA00022692"/>
    </source>
</evidence>
<evidence type="ECO:0000313" key="15">
    <source>
        <dbReference type="Proteomes" id="UP001597467"/>
    </source>
</evidence>
<dbReference type="PANTHER" id="PTHR38674:SF1">
    <property type="entry name" value="ALKANE 1-MONOOXYGENASE 1"/>
    <property type="match status" value="1"/>
</dbReference>
<proteinExistence type="inferred from homology"/>
<keyword evidence="11 12" id="KW-0472">Membrane</keyword>
<dbReference type="Pfam" id="PF00487">
    <property type="entry name" value="FA_desaturase"/>
    <property type="match status" value="1"/>
</dbReference>
<keyword evidence="5 12" id="KW-0812">Transmembrane</keyword>